<keyword evidence="14 16" id="KW-0811">Translocation</keyword>
<keyword evidence="4 16" id="KW-0813">Transport</keyword>
<evidence type="ECO:0000256" key="16">
    <source>
        <dbReference type="HAMAP-Rule" id="MF_01382"/>
    </source>
</evidence>
<evidence type="ECO:0000256" key="11">
    <source>
        <dbReference type="ARBA" id="ARBA00022840"/>
    </source>
</evidence>
<evidence type="ECO:0000256" key="8">
    <source>
        <dbReference type="ARBA" id="ARBA00022723"/>
    </source>
</evidence>
<evidence type="ECO:0000256" key="18">
    <source>
        <dbReference type="SAM" id="MobiDB-lite"/>
    </source>
</evidence>
<dbReference type="Pfam" id="PF07516">
    <property type="entry name" value="SecA_SW"/>
    <property type="match status" value="1"/>
</dbReference>
<feature type="region of interest" description="Disordered" evidence="18">
    <location>
        <begin position="867"/>
        <end position="901"/>
    </location>
</feature>
<dbReference type="InterPro" id="IPR011130">
    <property type="entry name" value="SecA_preprotein_X-link_dom"/>
</dbReference>
<comment type="cofactor">
    <cofactor evidence="1">
        <name>Zn(2+)</name>
        <dbReference type="ChEBI" id="CHEBI:29105"/>
    </cofactor>
</comment>
<dbReference type="InterPro" id="IPR036266">
    <property type="entry name" value="SecA_Wing/Scaffold_sf"/>
</dbReference>
<dbReference type="CDD" id="cd18803">
    <property type="entry name" value="SF2_C_secA"/>
    <property type="match status" value="1"/>
</dbReference>
<dbReference type="InterPro" id="IPR027417">
    <property type="entry name" value="P-loop_NTPase"/>
</dbReference>
<dbReference type="PROSITE" id="PS51194">
    <property type="entry name" value="HELICASE_CTER"/>
    <property type="match status" value="1"/>
</dbReference>
<evidence type="ECO:0000256" key="13">
    <source>
        <dbReference type="ARBA" id="ARBA00022967"/>
    </source>
</evidence>
<comment type="caution">
    <text evidence="22">The sequence shown here is derived from an EMBL/GenBank/DDBJ whole genome shotgun (WGS) entry which is preliminary data.</text>
</comment>
<evidence type="ECO:0000256" key="12">
    <source>
        <dbReference type="ARBA" id="ARBA00022927"/>
    </source>
</evidence>
<dbReference type="PROSITE" id="PS51196">
    <property type="entry name" value="SECA_MOTOR_DEAD"/>
    <property type="match status" value="1"/>
</dbReference>
<dbReference type="InterPro" id="IPR011116">
    <property type="entry name" value="SecA_Wing/Scaffold"/>
</dbReference>
<dbReference type="InterPro" id="IPR014001">
    <property type="entry name" value="Helicase_ATP-bd"/>
</dbReference>
<dbReference type="Gene3D" id="3.40.50.300">
    <property type="entry name" value="P-loop containing nucleotide triphosphate hydrolases"/>
    <property type="match status" value="2"/>
</dbReference>
<dbReference type="PROSITE" id="PS01312">
    <property type="entry name" value="SECA"/>
    <property type="match status" value="1"/>
</dbReference>
<dbReference type="SMART" id="SM00957">
    <property type="entry name" value="SecA_DEAD"/>
    <property type="match status" value="1"/>
</dbReference>
<keyword evidence="15 16" id="KW-0472">Membrane</keyword>
<comment type="function">
    <text evidence="16">Part of the Sec protein translocase complex. Interacts with the SecYEG preprotein conducting channel. Has a central role in coupling the hydrolysis of ATP to the transfer of proteins into and across the cell membrane, serving both as a receptor for the preprotein-SecB complex and as an ATP-driven molecular motor driving the stepwise translocation of polypeptide chains across the membrane.</text>
</comment>
<dbReference type="Pfam" id="PF07517">
    <property type="entry name" value="SecA_DEAD"/>
    <property type="match status" value="1"/>
</dbReference>
<evidence type="ECO:0000256" key="6">
    <source>
        <dbReference type="ARBA" id="ARBA00022490"/>
    </source>
</evidence>
<dbReference type="InterPro" id="IPR014018">
    <property type="entry name" value="SecA_motor_DEAD"/>
</dbReference>
<feature type="compositionally biased region" description="Polar residues" evidence="18">
    <location>
        <begin position="867"/>
        <end position="878"/>
    </location>
</feature>
<dbReference type="NCBIfam" id="TIGR00963">
    <property type="entry name" value="secA"/>
    <property type="match status" value="1"/>
</dbReference>
<evidence type="ECO:0000259" key="21">
    <source>
        <dbReference type="PROSITE" id="PS51196"/>
    </source>
</evidence>
<dbReference type="SUPFAM" id="SSF52540">
    <property type="entry name" value="P-loop containing nucleoside triphosphate hydrolases"/>
    <property type="match status" value="2"/>
</dbReference>
<dbReference type="Pfam" id="PF02810">
    <property type="entry name" value="SEC-C"/>
    <property type="match status" value="1"/>
</dbReference>
<dbReference type="EC" id="7.4.2.8" evidence="16"/>
<keyword evidence="11 16" id="KW-0067">ATP-binding</keyword>
<evidence type="ECO:0000313" key="23">
    <source>
        <dbReference type="Proteomes" id="UP000672097"/>
    </source>
</evidence>
<keyword evidence="23" id="KW-1185">Reference proteome</keyword>
<dbReference type="Pfam" id="PF01043">
    <property type="entry name" value="SecA_PP_bind"/>
    <property type="match status" value="1"/>
</dbReference>
<dbReference type="Gene3D" id="1.10.3060.10">
    <property type="entry name" value="Helical scaffold and wing domains of SecA"/>
    <property type="match status" value="1"/>
</dbReference>
<dbReference type="EMBL" id="JAGQDG010000004">
    <property type="protein sequence ID" value="MBQ0936258.1"/>
    <property type="molecule type" value="Genomic_DNA"/>
</dbReference>
<keyword evidence="5 16" id="KW-1003">Cell membrane</keyword>
<dbReference type="Pfam" id="PF21090">
    <property type="entry name" value="P-loop_SecA"/>
    <property type="match status" value="1"/>
</dbReference>
<keyword evidence="9 16" id="KW-0547">Nucleotide-binding</keyword>
<dbReference type="RefSeq" id="WP_210809563.1">
    <property type="nucleotide sequence ID" value="NZ_JAGQDG010000004.1"/>
</dbReference>
<proteinExistence type="inferred from homology"/>
<keyword evidence="6 16" id="KW-0963">Cytoplasm</keyword>
<sequence length="914" mass="102908">MLPKLLTQIFGSRNDRLLKQYRRVVEKINSLESTFSALDDAALQGKTEEFKARFAKGETLDALLPEAFAAVREAGKRTLKMRHFDVQMLGGMTLHNGKIAEMRTGEGKTLMATLPVYLNALTGKGVHVVTVNDYLARRDAEWMARLYNFMGLTVGVNVPGLSREEKQAAYAADITYGTNNEFGFDYLRDNMVMEPADRVQRSQAYAIVDEVDSILIDEARTPLIISGQAEDHTELYVRINAVVPKLKKQIGEADPRTGEGVIEPGDFTVDEKTHQVFLTEDGHEHAEQLLSDAGLLAEGASLYDPANISLMHHVYAALRANHLYHRDQHYVVQQGEVVIVDEFTGRLMTGRRWSDGLHQAVEAKEGVQIQSENQTLASITFQNYFRLYGKLGGMTGTADTEAYEFQEIYGLETVVIPPNRPTVRKDELDLVYKTTREKYNAVVDDIRASHERGQPVLVGTTSIENSELVSRLLTDAKLPHNVLNAKQHAKEAEIIAQAGRPGVITIATNMAGRGTDIVLGGNVEKQEQFILADEALDDATKAQKIEQLKSEWQGLHEQVKAAGGLRIIATERHESRRIDNQLRGRAGRQGDPGQSRFYLSLEDPLMRIFAGDRVRAIMDRLKMPEGEAIEAGIVSRSIESAQRKVEARNFDVRKQLLEYDDVSNDQRKVIYQQRNEILDAESLNDQITNLRRATMTDVVRTYVPAESLEEQWDLPALEKVLREEWTLEMELQKLVQASDSITDDDILEKVVAAADAAFQQKLDIVGLEQFTPFMRMVLLQSIDSHWREHLAALDYLRQGIHLRGYAQKNPKQEYKREAFDLFSQLLDVVKMEVTRILMTVRIQSQEQVEQAAQDLEQRAESIQNVTYTHPNEDGSVSQEVDPATLADEVPRVGRNDPCPCGSGKKYKQCHGRLA</sequence>
<evidence type="ECO:0000256" key="17">
    <source>
        <dbReference type="RuleBase" id="RU003874"/>
    </source>
</evidence>
<accession>A0ABS5DYM8</accession>
<evidence type="ECO:0000313" key="22">
    <source>
        <dbReference type="EMBL" id="MBQ0936258.1"/>
    </source>
</evidence>
<dbReference type="PANTHER" id="PTHR30612:SF0">
    <property type="entry name" value="CHLOROPLAST PROTEIN-TRANSPORTING ATPASE"/>
    <property type="match status" value="1"/>
</dbReference>
<feature type="domain" description="SecA family profile" evidence="21">
    <location>
        <begin position="3"/>
        <end position="630"/>
    </location>
</feature>
<dbReference type="InterPro" id="IPR004027">
    <property type="entry name" value="SEC_C_motif"/>
</dbReference>
<feature type="binding site" evidence="16">
    <location>
        <begin position="105"/>
        <end position="109"/>
    </location>
    <ligand>
        <name>ATP</name>
        <dbReference type="ChEBI" id="CHEBI:30616"/>
    </ligand>
</feature>
<dbReference type="PANTHER" id="PTHR30612">
    <property type="entry name" value="SECA INNER MEMBRANE COMPONENT OF SEC PROTEIN SECRETION SYSTEM"/>
    <property type="match status" value="1"/>
</dbReference>
<comment type="subunit">
    <text evidence="16">Monomer and homodimer. Part of the essential Sec protein translocation apparatus which comprises SecA, SecYEG and auxiliary proteins SecDF-YajC and YidC.</text>
</comment>
<evidence type="ECO:0000256" key="9">
    <source>
        <dbReference type="ARBA" id="ARBA00022741"/>
    </source>
</evidence>
<dbReference type="SUPFAM" id="SSF81767">
    <property type="entry name" value="Pre-protein crosslinking domain of SecA"/>
    <property type="match status" value="1"/>
</dbReference>
<evidence type="ECO:0000256" key="3">
    <source>
        <dbReference type="ARBA" id="ARBA00007650"/>
    </source>
</evidence>
<keyword evidence="7" id="KW-0997">Cell inner membrane</keyword>
<evidence type="ECO:0000256" key="10">
    <source>
        <dbReference type="ARBA" id="ARBA00022833"/>
    </source>
</evidence>
<dbReference type="Gene3D" id="3.90.1440.10">
    <property type="entry name" value="SecA, preprotein cross-linking domain"/>
    <property type="match status" value="1"/>
</dbReference>
<keyword evidence="13 16" id="KW-1278">Translocase</keyword>
<keyword evidence="12 16" id="KW-0653">Protein transport</keyword>
<organism evidence="22 23">
    <name type="scientific">Ideonella paludis</name>
    <dbReference type="NCBI Taxonomy" id="1233411"/>
    <lineage>
        <taxon>Bacteria</taxon>
        <taxon>Pseudomonadati</taxon>
        <taxon>Pseudomonadota</taxon>
        <taxon>Betaproteobacteria</taxon>
        <taxon>Burkholderiales</taxon>
        <taxon>Sphaerotilaceae</taxon>
        <taxon>Ideonella</taxon>
    </lineage>
</organism>
<reference evidence="22 23" key="1">
    <citation type="submission" date="2021-04" db="EMBL/GenBank/DDBJ databases">
        <title>The genome sequence of type strain Ideonella paludis KCTC 32238.</title>
        <authorList>
            <person name="Liu Y."/>
        </authorList>
    </citation>
    <scope>NUCLEOTIDE SEQUENCE [LARGE SCALE GENOMIC DNA]</scope>
    <source>
        <strain evidence="22 23">KCTC 32238</strain>
    </source>
</reference>
<dbReference type="HAMAP" id="MF_01382">
    <property type="entry name" value="SecA"/>
    <property type="match status" value="1"/>
</dbReference>
<dbReference type="InterPro" id="IPR020937">
    <property type="entry name" value="SecA_CS"/>
</dbReference>
<evidence type="ECO:0000256" key="14">
    <source>
        <dbReference type="ARBA" id="ARBA00023010"/>
    </source>
</evidence>
<dbReference type="PROSITE" id="PS51192">
    <property type="entry name" value="HELICASE_ATP_BIND_1"/>
    <property type="match status" value="1"/>
</dbReference>
<dbReference type="InterPro" id="IPR001650">
    <property type="entry name" value="Helicase_C-like"/>
</dbReference>
<dbReference type="InterPro" id="IPR036670">
    <property type="entry name" value="SecA_X-link_sf"/>
</dbReference>
<feature type="binding site" evidence="16">
    <location>
        <position position="87"/>
    </location>
    <ligand>
        <name>ATP</name>
        <dbReference type="ChEBI" id="CHEBI:30616"/>
    </ligand>
</feature>
<evidence type="ECO:0000259" key="20">
    <source>
        <dbReference type="PROSITE" id="PS51194"/>
    </source>
</evidence>
<dbReference type="Proteomes" id="UP000672097">
    <property type="component" value="Unassembled WGS sequence"/>
</dbReference>
<keyword evidence="10" id="KW-0862">Zinc</keyword>
<protein>
    <recommendedName>
        <fullName evidence="16 17">Protein translocase subunit SecA</fullName>
        <ecNumber evidence="16">7.4.2.8</ecNumber>
    </recommendedName>
</protein>
<dbReference type="PRINTS" id="PR00906">
    <property type="entry name" value="SECA"/>
</dbReference>
<evidence type="ECO:0000256" key="4">
    <source>
        <dbReference type="ARBA" id="ARBA00022448"/>
    </source>
</evidence>
<evidence type="ECO:0000259" key="19">
    <source>
        <dbReference type="PROSITE" id="PS51192"/>
    </source>
</evidence>
<dbReference type="SMART" id="SM00958">
    <property type="entry name" value="SecA_PP_bind"/>
    <property type="match status" value="1"/>
</dbReference>
<evidence type="ECO:0000256" key="2">
    <source>
        <dbReference type="ARBA" id="ARBA00004170"/>
    </source>
</evidence>
<dbReference type="SUPFAM" id="SSF81886">
    <property type="entry name" value="Helical scaffold and wing domains of SecA"/>
    <property type="match status" value="1"/>
</dbReference>
<feature type="binding site" evidence="16">
    <location>
        <position position="516"/>
    </location>
    <ligand>
        <name>ATP</name>
        <dbReference type="ChEBI" id="CHEBI:30616"/>
    </ligand>
</feature>
<evidence type="ECO:0000256" key="1">
    <source>
        <dbReference type="ARBA" id="ARBA00001947"/>
    </source>
</evidence>
<evidence type="ECO:0000256" key="7">
    <source>
        <dbReference type="ARBA" id="ARBA00022519"/>
    </source>
</evidence>
<comment type="subcellular location">
    <subcellularLocation>
        <location evidence="16">Cell membrane</location>
        <topology evidence="16">Peripheral membrane protein</topology>
        <orientation evidence="16">Cytoplasmic side</orientation>
    </subcellularLocation>
    <subcellularLocation>
        <location evidence="16">Cytoplasm</location>
    </subcellularLocation>
    <subcellularLocation>
        <location evidence="2">Membrane</location>
        <topology evidence="2">Peripheral membrane protein</topology>
    </subcellularLocation>
    <text evidence="16">Distribution is 50-50.</text>
</comment>
<gene>
    <name evidence="16 22" type="primary">secA</name>
    <name evidence="22" type="ORF">KAK11_13035</name>
</gene>
<evidence type="ECO:0000256" key="15">
    <source>
        <dbReference type="ARBA" id="ARBA00023136"/>
    </source>
</evidence>
<dbReference type="InterPro" id="IPR011115">
    <property type="entry name" value="SecA_DEAD"/>
</dbReference>
<keyword evidence="8" id="KW-0479">Metal-binding</keyword>
<feature type="domain" description="Helicase ATP-binding" evidence="19">
    <location>
        <begin position="89"/>
        <end position="247"/>
    </location>
</feature>
<evidence type="ECO:0000256" key="5">
    <source>
        <dbReference type="ARBA" id="ARBA00022475"/>
    </source>
</evidence>
<dbReference type="CDD" id="cd17928">
    <property type="entry name" value="DEXDc_SecA"/>
    <property type="match status" value="1"/>
</dbReference>
<feature type="domain" description="Helicase C-terminal" evidence="20">
    <location>
        <begin position="427"/>
        <end position="646"/>
    </location>
</feature>
<dbReference type="InterPro" id="IPR044722">
    <property type="entry name" value="SecA_SF2_C"/>
</dbReference>
<dbReference type="NCBIfam" id="NF009538">
    <property type="entry name" value="PRK12904.1"/>
    <property type="match status" value="1"/>
</dbReference>
<comment type="catalytic activity">
    <reaction evidence="16">
        <text>ATP + H2O + cellular proteinSide 1 = ADP + phosphate + cellular proteinSide 2.</text>
        <dbReference type="EC" id="7.4.2.8"/>
    </reaction>
</comment>
<dbReference type="InterPro" id="IPR000185">
    <property type="entry name" value="SecA"/>
</dbReference>
<name>A0ABS5DYM8_9BURK</name>
<comment type="similarity">
    <text evidence="3 16 17">Belongs to the SecA family.</text>
</comment>